<evidence type="ECO:0000313" key="1">
    <source>
        <dbReference type="EnsemblPlants" id="AVESA.00010b.r2.1CG0085550.1.CDS.1"/>
    </source>
</evidence>
<dbReference type="EnsemblPlants" id="AVESA.00010b.r2.1CG0085550.1">
    <property type="protein sequence ID" value="AVESA.00010b.r2.1CG0085550.1.CDS.1"/>
    <property type="gene ID" value="AVESA.00010b.r2.1CG0085550"/>
</dbReference>
<dbReference type="Proteomes" id="UP001732700">
    <property type="component" value="Chromosome 1C"/>
</dbReference>
<evidence type="ECO:0000313" key="2">
    <source>
        <dbReference type="Proteomes" id="UP001732700"/>
    </source>
</evidence>
<reference evidence="1" key="2">
    <citation type="submission" date="2025-09" db="UniProtKB">
        <authorList>
            <consortium name="EnsemblPlants"/>
        </authorList>
    </citation>
    <scope>IDENTIFICATION</scope>
</reference>
<sequence>MAATRKTGSIVLALSALALTVSLLLFAASTEAACPSKRTPSPPTATSGSGGGKCPVDALKLGVCADVLGLGGELANLLAGSLSTASKTKKPCCELIAGLDGLDAAVCLCTAIKANVFGVVDLALPLQLGLLIDHCGKKLPADFQCPN</sequence>
<proteinExistence type="predicted"/>
<reference evidence="1" key="1">
    <citation type="submission" date="2021-05" db="EMBL/GenBank/DDBJ databases">
        <authorList>
            <person name="Scholz U."/>
            <person name="Mascher M."/>
            <person name="Fiebig A."/>
        </authorList>
    </citation>
    <scope>NUCLEOTIDE SEQUENCE [LARGE SCALE GENOMIC DNA]</scope>
</reference>
<accession>A0ACD5TMZ0</accession>
<keyword evidence="2" id="KW-1185">Reference proteome</keyword>
<organism evidence="1 2">
    <name type="scientific">Avena sativa</name>
    <name type="common">Oat</name>
    <dbReference type="NCBI Taxonomy" id="4498"/>
    <lineage>
        <taxon>Eukaryota</taxon>
        <taxon>Viridiplantae</taxon>
        <taxon>Streptophyta</taxon>
        <taxon>Embryophyta</taxon>
        <taxon>Tracheophyta</taxon>
        <taxon>Spermatophyta</taxon>
        <taxon>Magnoliopsida</taxon>
        <taxon>Liliopsida</taxon>
        <taxon>Poales</taxon>
        <taxon>Poaceae</taxon>
        <taxon>BOP clade</taxon>
        <taxon>Pooideae</taxon>
        <taxon>Poodae</taxon>
        <taxon>Poeae</taxon>
        <taxon>Poeae Chloroplast Group 1 (Aveneae type)</taxon>
        <taxon>Aveninae</taxon>
        <taxon>Avena</taxon>
    </lineage>
</organism>
<protein>
    <submittedName>
        <fullName evidence="1">Uncharacterized protein</fullName>
    </submittedName>
</protein>
<name>A0ACD5TMZ0_AVESA</name>